<feature type="domain" description="ABC transmembrane type-2" evidence="9">
    <location>
        <begin position="1"/>
        <end position="90"/>
    </location>
</feature>
<comment type="similarity">
    <text evidence="2">Belongs to the ABC-2 integral membrane protein family.</text>
</comment>
<dbReference type="PANTHER" id="PTHR30294">
    <property type="entry name" value="MEMBRANE COMPONENT OF ABC TRANSPORTER YHHJ-RELATED"/>
    <property type="match status" value="1"/>
</dbReference>
<evidence type="ECO:0000313" key="10">
    <source>
        <dbReference type="EMBL" id="MFC0298649.1"/>
    </source>
</evidence>
<accession>A0ABV6GXN3</accession>
<evidence type="ECO:0000256" key="5">
    <source>
        <dbReference type="ARBA" id="ARBA00022692"/>
    </source>
</evidence>
<dbReference type="PROSITE" id="PS51012">
    <property type="entry name" value="ABC_TM2"/>
    <property type="match status" value="1"/>
</dbReference>
<evidence type="ECO:0000256" key="8">
    <source>
        <dbReference type="SAM" id="Phobius"/>
    </source>
</evidence>
<dbReference type="InterPro" id="IPR051449">
    <property type="entry name" value="ABC-2_transporter_component"/>
</dbReference>
<dbReference type="Pfam" id="PF12698">
    <property type="entry name" value="ABC2_membrane_3"/>
    <property type="match status" value="1"/>
</dbReference>
<evidence type="ECO:0000313" key="11">
    <source>
        <dbReference type="Proteomes" id="UP001589785"/>
    </source>
</evidence>
<evidence type="ECO:0000256" key="7">
    <source>
        <dbReference type="ARBA" id="ARBA00023136"/>
    </source>
</evidence>
<protein>
    <submittedName>
        <fullName evidence="10">ABC transporter permease</fullName>
    </submittedName>
</protein>
<keyword evidence="6 8" id="KW-1133">Transmembrane helix</keyword>
<dbReference type="RefSeq" id="WP_382377584.1">
    <property type="nucleotide sequence ID" value="NZ_JBHLVN010000111.1"/>
</dbReference>
<keyword evidence="3" id="KW-0813">Transport</keyword>
<organism evidence="10 11">
    <name type="scientific">Geobacillus jurassicus</name>
    <dbReference type="NCBI Taxonomy" id="235932"/>
    <lineage>
        <taxon>Bacteria</taxon>
        <taxon>Bacillati</taxon>
        <taxon>Bacillota</taxon>
        <taxon>Bacilli</taxon>
        <taxon>Bacillales</taxon>
        <taxon>Anoxybacillaceae</taxon>
        <taxon>Geobacillus</taxon>
    </lineage>
</organism>
<reference evidence="10 11" key="1">
    <citation type="submission" date="2024-09" db="EMBL/GenBank/DDBJ databases">
        <authorList>
            <person name="Sun Q."/>
            <person name="Mori K."/>
        </authorList>
    </citation>
    <scope>NUCLEOTIDE SEQUENCE [LARGE SCALE GENOMIC DNA]</scope>
    <source>
        <strain evidence="10 11">CCM 7224</strain>
    </source>
</reference>
<evidence type="ECO:0000256" key="4">
    <source>
        <dbReference type="ARBA" id="ARBA00022475"/>
    </source>
</evidence>
<evidence type="ECO:0000256" key="3">
    <source>
        <dbReference type="ARBA" id="ARBA00022448"/>
    </source>
</evidence>
<keyword evidence="11" id="KW-1185">Reference proteome</keyword>
<name>A0ABV6GXN3_9BACL</name>
<gene>
    <name evidence="10" type="ORF">ACFFHQ_14845</name>
</gene>
<comment type="subcellular location">
    <subcellularLocation>
        <location evidence="1">Cell membrane</location>
        <topology evidence="1">Multi-pass membrane protein</topology>
    </subcellularLocation>
</comment>
<feature type="transmembrane region" description="Helical" evidence="8">
    <location>
        <begin position="65"/>
        <end position="85"/>
    </location>
</feature>
<proteinExistence type="inferred from homology"/>
<keyword evidence="7 8" id="KW-0472">Membrane</keyword>
<keyword evidence="4" id="KW-1003">Cell membrane</keyword>
<keyword evidence="5 8" id="KW-0812">Transmembrane</keyword>
<sequence length="97" mass="10865">MFANSSASAGALQPLITVPTCMLAGCFWPVELMPAFLQRAAYFMPQRWALDLLVKLQEGRSFGSLYLHLLILLAFALAFFLLAVYKFSRNQQSGQFV</sequence>
<evidence type="ECO:0000256" key="1">
    <source>
        <dbReference type="ARBA" id="ARBA00004651"/>
    </source>
</evidence>
<dbReference type="Proteomes" id="UP001589785">
    <property type="component" value="Unassembled WGS sequence"/>
</dbReference>
<comment type="caution">
    <text evidence="10">The sequence shown here is derived from an EMBL/GenBank/DDBJ whole genome shotgun (WGS) entry which is preliminary data.</text>
</comment>
<evidence type="ECO:0000256" key="2">
    <source>
        <dbReference type="ARBA" id="ARBA00007783"/>
    </source>
</evidence>
<dbReference type="InterPro" id="IPR047817">
    <property type="entry name" value="ABC2_TM_bact-type"/>
</dbReference>
<dbReference type="InterPro" id="IPR013525">
    <property type="entry name" value="ABC2_TM"/>
</dbReference>
<evidence type="ECO:0000259" key="9">
    <source>
        <dbReference type="PROSITE" id="PS51012"/>
    </source>
</evidence>
<dbReference type="PANTHER" id="PTHR30294:SF45">
    <property type="entry name" value="LINEARMYCIN RESISTANCE PERMEASE PROTEIN LNRN"/>
    <property type="match status" value="1"/>
</dbReference>
<dbReference type="EMBL" id="JBHLVN010000111">
    <property type="protein sequence ID" value="MFC0298649.1"/>
    <property type="molecule type" value="Genomic_DNA"/>
</dbReference>
<evidence type="ECO:0000256" key="6">
    <source>
        <dbReference type="ARBA" id="ARBA00022989"/>
    </source>
</evidence>